<dbReference type="InterPro" id="IPR011049">
    <property type="entry name" value="Serralysin-like_metalloprot_C"/>
</dbReference>
<dbReference type="Gene3D" id="2.150.10.10">
    <property type="entry name" value="Serralysin-like metalloprotease, C-terminal"/>
    <property type="match status" value="1"/>
</dbReference>
<dbReference type="RefSeq" id="WP_153443188.1">
    <property type="nucleotide sequence ID" value="NZ_JACIGA010000017.1"/>
</dbReference>
<evidence type="ECO:0000313" key="2">
    <source>
        <dbReference type="Proteomes" id="UP000439983"/>
    </source>
</evidence>
<sequence>MEGQIICDRLSGQEGADYLHGGADADIFQWSVSHLEADSVDRIVDFSALAGDILSFAIDADGEIASIRSYADFLAASHDTRDGVVVTLDGFDDAGILIEGVTLTEISAGNLSFTEIYY</sequence>
<comment type="caution">
    <text evidence="1">The sequence shown here is derived from an EMBL/GenBank/DDBJ whole genome shotgun (WGS) entry which is preliminary data.</text>
</comment>
<dbReference type="OrthoDB" id="6949258at2"/>
<gene>
    <name evidence="1" type="ORF">GHK62_32840</name>
</gene>
<organism evidence="1 2">
    <name type="scientific">Sinorhizobium terangae</name>
    <dbReference type="NCBI Taxonomy" id="110322"/>
    <lineage>
        <taxon>Bacteria</taxon>
        <taxon>Pseudomonadati</taxon>
        <taxon>Pseudomonadota</taxon>
        <taxon>Alphaproteobacteria</taxon>
        <taxon>Hyphomicrobiales</taxon>
        <taxon>Rhizobiaceae</taxon>
        <taxon>Sinorhizobium/Ensifer group</taxon>
        <taxon>Sinorhizobium</taxon>
    </lineage>
</organism>
<dbReference type="Proteomes" id="UP000439983">
    <property type="component" value="Unassembled WGS sequence"/>
</dbReference>
<dbReference type="PROSITE" id="PS00330">
    <property type="entry name" value="HEMOLYSIN_CALCIUM"/>
    <property type="match status" value="1"/>
</dbReference>
<dbReference type="InterPro" id="IPR018511">
    <property type="entry name" value="Hemolysin-typ_Ca-bd_CS"/>
</dbReference>
<evidence type="ECO:0008006" key="3">
    <source>
        <dbReference type="Google" id="ProtNLM"/>
    </source>
</evidence>
<dbReference type="SUPFAM" id="SSF51120">
    <property type="entry name" value="beta-Roll"/>
    <property type="match status" value="1"/>
</dbReference>
<accession>A0A6N7LTK1</accession>
<protein>
    <recommendedName>
        <fullName evidence="3">Peptidase M10 serralysin C-terminal domain-containing protein</fullName>
    </recommendedName>
</protein>
<proteinExistence type="predicted"/>
<name>A0A6N7LTK1_SINTE</name>
<keyword evidence="2" id="KW-1185">Reference proteome</keyword>
<dbReference type="AlphaFoldDB" id="A0A6N7LTK1"/>
<evidence type="ECO:0000313" key="1">
    <source>
        <dbReference type="EMBL" id="MQX19324.1"/>
    </source>
</evidence>
<dbReference type="EMBL" id="WITC01000136">
    <property type="protein sequence ID" value="MQX19324.1"/>
    <property type="molecule type" value="Genomic_DNA"/>
</dbReference>
<reference evidence="1 2" key="1">
    <citation type="journal article" date="2013" name="Genome Biol.">
        <title>Comparative genomics of the core and accessory genomes of 48 Sinorhizobium strains comprising five genospecies.</title>
        <authorList>
            <person name="Sugawara M."/>
            <person name="Epstein B."/>
            <person name="Badgley B.D."/>
            <person name="Unno T."/>
            <person name="Xu L."/>
            <person name="Reese J."/>
            <person name="Gyaneshwar P."/>
            <person name="Denny R."/>
            <person name="Mudge J."/>
            <person name="Bharti A.K."/>
            <person name="Farmer A.D."/>
            <person name="May G.D."/>
            <person name="Woodward J.E."/>
            <person name="Medigue C."/>
            <person name="Vallenet D."/>
            <person name="Lajus A."/>
            <person name="Rouy Z."/>
            <person name="Martinez-Vaz B."/>
            <person name="Tiffin P."/>
            <person name="Young N.D."/>
            <person name="Sadowsky M.J."/>
        </authorList>
    </citation>
    <scope>NUCLEOTIDE SEQUENCE [LARGE SCALE GENOMIC DNA]</scope>
    <source>
        <strain evidence="1 2">USDA4894</strain>
    </source>
</reference>